<comment type="caution">
    <text evidence="2">The sequence shown here is derived from an EMBL/GenBank/DDBJ whole genome shotgun (WGS) entry which is preliminary data.</text>
</comment>
<evidence type="ECO:0000259" key="1">
    <source>
        <dbReference type="Pfam" id="PF07727"/>
    </source>
</evidence>
<evidence type="ECO:0000313" key="2">
    <source>
        <dbReference type="EMBL" id="KTB28054.1"/>
    </source>
</evidence>
<accession>A0A0W0EVG4</accession>
<proteinExistence type="predicted"/>
<dbReference type="GO" id="GO:0003964">
    <property type="term" value="F:RNA-directed DNA polymerase activity"/>
    <property type="evidence" value="ECO:0007669"/>
    <property type="project" value="UniProtKB-KW"/>
</dbReference>
<protein>
    <submittedName>
        <fullName evidence="2">Putative reverse transcriptase RNA-dependent DNA polymerase</fullName>
    </submittedName>
</protein>
<evidence type="ECO:0000313" key="3">
    <source>
        <dbReference type="Proteomes" id="UP000054988"/>
    </source>
</evidence>
<dbReference type="Pfam" id="PF07727">
    <property type="entry name" value="RVT_2"/>
    <property type="match status" value="1"/>
</dbReference>
<keyword evidence="2" id="KW-0808">Transferase</keyword>
<reference evidence="2 3" key="1">
    <citation type="submission" date="2015-12" db="EMBL/GenBank/DDBJ databases">
        <title>Draft genome sequence of Moniliophthora roreri, the causal agent of frosty pod rot of cacao.</title>
        <authorList>
            <person name="Aime M.C."/>
            <person name="Diaz-Valderrama J.R."/>
            <person name="Kijpornyongpan T."/>
            <person name="Phillips-Mora W."/>
        </authorList>
    </citation>
    <scope>NUCLEOTIDE SEQUENCE [LARGE SCALE GENOMIC DNA]</scope>
    <source>
        <strain evidence="2 3">MCA 2952</strain>
    </source>
</reference>
<feature type="domain" description="Reverse transcriptase Ty1/copia-type" evidence="1">
    <location>
        <begin position="21"/>
        <end position="110"/>
    </location>
</feature>
<name>A0A0W0EVG4_MONRR</name>
<dbReference type="Proteomes" id="UP000054988">
    <property type="component" value="Unassembled WGS sequence"/>
</dbReference>
<sequence length="114" mass="12990">MASALSTDNKKWMAACHDELKSLQEHNVYELLDLPQDGCYKAQLVAKDSSQVEGIDYDKLFSPVVHFETMHILLALATIEDWDIQALDVKTAFLYGKLDKEIYMEQPHISKSNT</sequence>
<dbReference type="EMBL" id="LATX01002506">
    <property type="protein sequence ID" value="KTB28054.1"/>
    <property type="molecule type" value="Genomic_DNA"/>
</dbReference>
<dbReference type="InterPro" id="IPR013103">
    <property type="entry name" value="RVT_2"/>
</dbReference>
<gene>
    <name evidence="2" type="ORF">WG66_19371</name>
</gene>
<keyword evidence="2" id="KW-0695">RNA-directed DNA polymerase</keyword>
<dbReference type="AlphaFoldDB" id="A0A0W0EVG4"/>
<organism evidence="2 3">
    <name type="scientific">Moniliophthora roreri</name>
    <name type="common">Frosty pod rot fungus</name>
    <name type="synonym">Monilia roreri</name>
    <dbReference type="NCBI Taxonomy" id="221103"/>
    <lineage>
        <taxon>Eukaryota</taxon>
        <taxon>Fungi</taxon>
        <taxon>Dikarya</taxon>
        <taxon>Basidiomycota</taxon>
        <taxon>Agaricomycotina</taxon>
        <taxon>Agaricomycetes</taxon>
        <taxon>Agaricomycetidae</taxon>
        <taxon>Agaricales</taxon>
        <taxon>Marasmiineae</taxon>
        <taxon>Marasmiaceae</taxon>
        <taxon>Moniliophthora</taxon>
    </lineage>
</organism>
<keyword evidence="2" id="KW-0548">Nucleotidyltransferase</keyword>